<feature type="compositionally biased region" description="Low complexity" evidence="1">
    <location>
        <begin position="46"/>
        <end position="74"/>
    </location>
</feature>
<comment type="caution">
    <text evidence="2">The sequence shown here is derived from an EMBL/GenBank/DDBJ whole genome shotgun (WGS) entry which is preliminary data.</text>
</comment>
<feature type="compositionally biased region" description="Polar residues" evidence="1">
    <location>
        <begin position="1"/>
        <end position="15"/>
    </location>
</feature>
<dbReference type="EMBL" id="QAPG01000004">
    <property type="protein sequence ID" value="TDZ40571.1"/>
    <property type="molecule type" value="Genomic_DNA"/>
</dbReference>
<evidence type="ECO:0000256" key="1">
    <source>
        <dbReference type="SAM" id="MobiDB-lite"/>
    </source>
</evidence>
<evidence type="ECO:0000313" key="2">
    <source>
        <dbReference type="EMBL" id="TDZ40571.1"/>
    </source>
</evidence>
<protein>
    <submittedName>
        <fullName evidence="2">Uncharacterized protein</fullName>
    </submittedName>
</protein>
<sequence length="74" mass="8050">MPSSKNQDQLKQHMSSGIRFKIKSGNATYECNLQERSAFERARALRTNSSDSQSTVSTTSSSRSSTKSGRSGSS</sequence>
<feature type="region of interest" description="Disordered" evidence="1">
    <location>
        <begin position="42"/>
        <end position="74"/>
    </location>
</feature>
<accession>A0A4R8QN93</accession>
<evidence type="ECO:0000313" key="3">
    <source>
        <dbReference type="Proteomes" id="UP000295083"/>
    </source>
</evidence>
<proteinExistence type="predicted"/>
<organism evidence="2 3">
    <name type="scientific">Colletotrichum spinosum</name>
    <dbReference type="NCBI Taxonomy" id="1347390"/>
    <lineage>
        <taxon>Eukaryota</taxon>
        <taxon>Fungi</taxon>
        <taxon>Dikarya</taxon>
        <taxon>Ascomycota</taxon>
        <taxon>Pezizomycotina</taxon>
        <taxon>Sordariomycetes</taxon>
        <taxon>Hypocreomycetidae</taxon>
        <taxon>Glomerellales</taxon>
        <taxon>Glomerellaceae</taxon>
        <taxon>Colletotrichum</taxon>
        <taxon>Colletotrichum orbiculare species complex</taxon>
    </lineage>
</organism>
<feature type="region of interest" description="Disordered" evidence="1">
    <location>
        <begin position="1"/>
        <end position="25"/>
    </location>
</feature>
<reference evidence="2 3" key="1">
    <citation type="submission" date="2018-11" db="EMBL/GenBank/DDBJ databases">
        <title>Genome sequence and assembly of Colletotrichum spinosum.</title>
        <authorList>
            <person name="Gan P."/>
            <person name="Shirasu K."/>
        </authorList>
    </citation>
    <scope>NUCLEOTIDE SEQUENCE [LARGE SCALE GENOMIC DNA]</scope>
    <source>
        <strain evidence="2 3">CBS 515.97</strain>
    </source>
</reference>
<dbReference type="AlphaFoldDB" id="A0A4R8QN93"/>
<dbReference type="Proteomes" id="UP000295083">
    <property type="component" value="Unassembled WGS sequence"/>
</dbReference>
<name>A0A4R8QN93_9PEZI</name>
<keyword evidence="3" id="KW-1185">Reference proteome</keyword>
<gene>
    <name evidence="2" type="ORF">C8035_v005517</name>
</gene>